<proteinExistence type="predicted"/>
<dbReference type="EMBL" id="DSUH01000147">
    <property type="protein sequence ID" value="HGU32479.1"/>
    <property type="molecule type" value="Genomic_DNA"/>
</dbReference>
<accession>A0A7C4MSV3</accession>
<name>A0A7C4MSV3_9BACT</name>
<reference evidence="2" key="1">
    <citation type="journal article" date="2020" name="mSystems">
        <title>Genome- and Community-Level Interaction Insights into Carbon Utilization and Element Cycling Functions of Hydrothermarchaeota in Hydrothermal Sediment.</title>
        <authorList>
            <person name="Zhou Z."/>
            <person name="Liu Y."/>
            <person name="Xu W."/>
            <person name="Pan J."/>
            <person name="Luo Z.H."/>
            <person name="Li M."/>
        </authorList>
    </citation>
    <scope>NUCLEOTIDE SEQUENCE [LARGE SCALE GENOMIC DNA]</scope>
    <source>
        <strain evidence="2">SpSt-477</strain>
    </source>
</reference>
<dbReference type="Pfam" id="PF05573">
    <property type="entry name" value="NosL"/>
    <property type="match status" value="1"/>
</dbReference>
<gene>
    <name evidence="2" type="ORF">ENS29_06445</name>
</gene>
<dbReference type="PANTHER" id="PTHR41247">
    <property type="entry name" value="HTH-TYPE TRANSCRIPTIONAL REPRESSOR YCNK"/>
    <property type="match status" value="1"/>
</dbReference>
<dbReference type="AlphaFoldDB" id="A0A7C4MSV3"/>
<dbReference type="PANTHER" id="PTHR41247:SF1">
    <property type="entry name" value="HTH-TYPE TRANSCRIPTIONAL REPRESSOR YCNK"/>
    <property type="match status" value="1"/>
</dbReference>
<dbReference type="Gene3D" id="3.30.70.2050">
    <property type="match status" value="1"/>
</dbReference>
<evidence type="ECO:0000313" key="2">
    <source>
        <dbReference type="EMBL" id="HGU32479.1"/>
    </source>
</evidence>
<feature type="chain" id="PRO_5027632544" evidence="1">
    <location>
        <begin position="24"/>
        <end position="158"/>
    </location>
</feature>
<dbReference type="InterPro" id="IPR008719">
    <property type="entry name" value="N2O_reductase_NosL"/>
</dbReference>
<feature type="signal peptide" evidence="1">
    <location>
        <begin position="1"/>
        <end position="23"/>
    </location>
</feature>
<organism evidence="2">
    <name type="scientific">Desulfatirhabdium butyrativorans</name>
    <dbReference type="NCBI Taxonomy" id="340467"/>
    <lineage>
        <taxon>Bacteria</taxon>
        <taxon>Pseudomonadati</taxon>
        <taxon>Thermodesulfobacteriota</taxon>
        <taxon>Desulfobacteria</taxon>
        <taxon>Desulfobacterales</taxon>
        <taxon>Desulfatirhabdiaceae</taxon>
        <taxon>Desulfatirhabdium</taxon>
    </lineage>
</organism>
<protein>
    <submittedName>
        <fullName evidence="2">Nitrous oxide reductase accessory protein NosL</fullName>
    </submittedName>
</protein>
<keyword evidence="1" id="KW-0732">Signal</keyword>
<sequence length="158" mass="18041">MIRNVARVVFLLVVLGSAQTVHAEATKPTKTDKCPVCGMFVAKYLDFLAQMVFKDQTHAFFDGAKDMFKYYFQIKKYNPKKEISDIDQIWVTDYYSLSPIDGRKAAYVIGSDVYGPMGRELIPFEKDKDAEAFLKDHAGKKIVRFQDVTPDIVQELDP</sequence>
<dbReference type="SUPFAM" id="SSF160387">
    <property type="entry name" value="NosL/MerB-like"/>
    <property type="match status" value="1"/>
</dbReference>
<evidence type="ECO:0000256" key="1">
    <source>
        <dbReference type="SAM" id="SignalP"/>
    </source>
</evidence>
<comment type="caution">
    <text evidence="2">The sequence shown here is derived from an EMBL/GenBank/DDBJ whole genome shotgun (WGS) entry which is preliminary data.</text>
</comment>